<organism evidence="14 15">
    <name type="scientific">candidate division WOR-3 bacterium</name>
    <dbReference type="NCBI Taxonomy" id="2052148"/>
    <lineage>
        <taxon>Bacteria</taxon>
        <taxon>Bacteria division WOR-3</taxon>
    </lineage>
</organism>
<dbReference type="InterPro" id="IPR027417">
    <property type="entry name" value="P-loop_NTPase"/>
</dbReference>
<dbReference type="Gene3D" id="1.10.8.60">
    <property type="match status" value="1"/>
</dbReference>
<keyword evidence="5 8" id="KW-0067">ATP-binding</keyword>
<dbReference type="Gene3D" id="3.40.50.300">
    <property type="entry name" value="P-loop containing nucleotide triphosphate hydrolases"/>
    <property type="match status" value="1"/>
</dbReference>
<dbReference type="PANTHER" id="PTHR30050">
    <property type="entry name" value="CHROMOSOMAL REPLICATION INITIATOR PROTEIN DNAA"/>
    <property type="match status" value="1"/>
</dbReference>
<comment type="domain">
    <text evidence="8">Domain I is involved in oligomerization and binding regulators, domain II is flexibile and of varying length in different bacteria, domain III forms the AAA+ region, while domain IV binds dsDNA.</text>
</comment>
<evidence type="ECO:0000256" key="3">
    <source>
        <dbReference type="ARBA" id="ARBA00022705"/>
    </source>
</evidence>
<comment type="similarity">
    <text evidence="1 8 11">Belongs to the DnaA family.</text>
</comment>
<dbReference type="Pfam" id="PF00308">
    <property type="entry name" value="Bac_DnaA"/>
    <property type="match status" value="1"/>
</dbReference>
<dbReference type="InterPro" id="IPR010921">
    <property type="entry name" value="Trp_repressor/repl_initiator"/>
</dbReference>
<evidence type="ECO:0000256" key="2">
    <source>
        <dbReference type="ARBA" id="ARBA00022490"/>
    </source>
</evidence>
<evidence type="ECO:0000256" key="5">
    <source>
        <dbReference type="ARBA" id="ARBA00022840"/>
    </source>
</evidence>
<keyword evidence="2 8" id="KW-0963">Cytoplasm</keyword>
<keyword evidence="3 8" id="KW-0235">DNA replication</keyword>
<dbReference type="EMBL" id="QNBE01000002">
    <property type="protein sequence ID" value="RKX71782.1"/>
    <property type="molecule type" value="Genomic_DNA"/>
</dbReference>
<dbReference type="InterPro" id="IPR018312">
    <property type="entry name" value="Chromosome_initiator_DnaA_CS"/>
</dbReference>
<feature type="region of interest" description="Domain IV, binds dsDNA" evidence="8">
    <location>
        <begin position="322"/>
        <end position="441"/>
    </location>
</feature>
<feature type="region of interest" description="Domain III, AAA+ region" evidence="8">
    <location>
        <begin position="105"/>
        <end position="321"/>
    </location>
</feature>
<dbReference type="GO" id="GO:0005524">
    <property type="term" value="F:ATP binding"/>
    <property type="evidence" value="ECO:0007669"/>
    <property type="project" value="UniProtKB-UniRule"/>
</dbReference>
<evidence type="ECO:0000256" key="8">
    <source>
        <dbReference type="HAMAP-Rule" id="MF_00377"/>
    </source>
</evidence>
<feature type="binding site" evidence="8">
    <location>
        <position position="149"/>
    </location>
    <ligand>
        <name>ATP</name>
        <dbReference type="ChEBI" id="CHEBI:30616"/>
    </ligand>
</feature>
<dbReference type="HAMAP" id="MF_00377">
    <property type="entry name" value="DnaA_bact"/>
    <property type="match status" value="1"/>
</dbReference>
<dbReference type="FunFam" id="3.40.50.300:FF:000668">
    <property type="entry name" value="Chromosomal replication initiator protein DnaA"/>
    <property type="match status" value="1"/>
</dbReference>
<dbReference type="CDD" id="cd06571">
    <property type="entry name" value="Bac_DnaA_C"/>
    <property type="match status" value="1"/>
</dbReference>
<dbReference type="PROSITE" id="PS01008">
    <property type="entry name" value="DNAA"/>
    <property type="match status" value="1"/>
</dbReference>
<reference evidence="14 15" key="1">
    <citation type="submission" date="2018-06" db="EMBL/GenBank/DDBJ databases">
        <title>Extensive metabolic versatility and redundancy in microbially diverse, dynamic hydrothermal sediments.</title>
        <authorList>
            <person name="Dombrowski N."/>
            <person name="Teske A."/>
            <person name="Baker B.J."/>
        </authorList>
    </citation>
    <scope>NUCLEOTIDE SEQUENCE [LARGE SCALE GENOMIC DNA]</scope>
    <source>
        <strain evidence="14">B36_G15</strain>
    </source>
</reference>
<dbReference type="GO" id="GO:0005886">
    <property type="term" value="C:plasma membrane"/>
    <property type="evidence" value="ECO:0007669"/>
    <property type="project" value="TreeGrafter"/>
</dbReference>
<dbReference type="SMART" id="SM00760">
    <property type="entry name" value="Bac_DnaA_C"/>
    <property type="match status" value="1"/>
</dbReference>
<evidence type="ECO:0000256" key="4">
    <source>
        <dbReference type="ARBA" id="ARBA00022741"/>
    </source>
</evidence>
<keyword evidence="6 8" id="KW-0446">Lipid-binding</keyword>
<comment type="caution">
    <text evidence="14">The sequence shown here is derived from an EMBL/GenBank/DDBJ whole genome shotgun (WGS) entry which is preliminary data.</text>
</comment>
<comment type="subunit">
    <text evidence="8">Oligomerizes as a right-handed, spiral filament on DNA at oriC.</text>
</comment>
<dbReference type="Pfam" id="PF11638">
    <property type="entry name" value="DnaA_N"/>
    <property type="match status" value="1"/>
</dbReference>
<evidence type="ECO:0000259" key="13">
    <source>
        <dbReference type="SMART" id="SM00760"/>
    </source>
</evidence>
<dbReference type="PANTHER" id="PTHR30050:SF2">
    <property type="entry name" value="CHROMOSOMAL REPLICATION INITIATOR PROTEIN DNAA"/>
    <property type="match status" value="1"/>
</dbReference>
<dbReference type="PRINTS" id="PR00051">
    <property type="entry name" value="DNAA"/>
</dbReference>
<name>A0A660SMR6_UNCW3</name>
<feature type="binding site" evidence="8">
    <location>
        <position position="151"/>
    </location>
    <ligand>
        <name>ATP</name>
        <dbReference type="ChEBI" id="CHEBI:30616"/>
    </ligand>
</feature>
<feature type="domain" description="Chromosomal replication initiator DnaA C-terminal" evidence="13">
    <location>
        <begin position="348"/>
        <end position="417"/>
    </location>
</feature>
<dbReference type="GO" id="GO:0008289">
    <property type="term" value="F:lipid binding"/>
    <property type="evidence" value="ECO:0007669"/>
    <property type="project" value="UniProtKB-KW"/>
</dbReference>
<feature type="binding site" evidence="8">
    <location>
        <position position="152"/>
    </location>
    <ligand>
        <name>ATP</name>
        <dbReference type="ChEBI" id="CHEBI:30616"/>
    </ligand>
</feature>
<feature type="binding site" evidence="8">
    <location>
        <position position="153"/>
    </location>
    <ligand>
        <name>ATP</name>
        <dbReference type="ChEBI" id="CHEBI:30616"/>
    </ligand>
</feature>
<feature type="domain" description="AAA+ ATPase" evidence="12">
    <location>
        <begin position="138"/>
        <end position="270"/>
    </location>
</feature>
<proteinExistence type="inferred from homology"/>
<dbReference type="InterPro" id="IPR001957">
    <property type="entry name" value="Chromosome_initiator_DnaA"/>
</dbReference>
<dbReference type="GO" id="GO:0003688">
    <property type="term" value="F:DNA replication origin binding"/>
    <property type="evidence" value="ECO:0007669"/>
    <property type="project" value="UniProtKB-UniRule"/>
</dbReference>
<dbReference type="Proteomes" id="UP000268469">
    <property type="component" value="Unassembled WGS sequence"/>
</dbReference>
<keyword evidence="4 8" id="KW-0547">Nucleotide-binding</keyword>
<keyword evidence="7 8" id="KW-0238">DNA-binding</keyword>
<dbReference type="InterPro" id="IPR013159">
    <property type="entry name" value="DnaA_C"/>
</dbReference>
<dbReference type="GO" id="GO:0005737">
    <property type="term" value="C:cytoplasm"/>
    <property type="evidence" value="ECO:0007669"/>
    <property type="project" value="UniProtKB-SubCell"/>
</dbReference>
<dbReference type="InterPro" id="IPR020591">
    <property type="entry name" value="Chromosome_initiator_DnaA-like"/>
</dbReference>
<feature type="region of interest" description="Domain I, interacts with DnaA modulators" evidence="8">
    <location>
        <begin position="1"/>
        <end position="103"/>
    </location>
</feature>
<dbReference type="SUPFAM" id="SSF48295">
    <property type="entry name" value="TrpR-like"/>
    <property type="match status" value="1"/>
</dbReference>
<comment type="subcellular location">
    <subcellularLocation>
        <location evidence="8">Cytoplasm</location>
    </subcellularLocation>
</comment>
<evidence type="ECO:0000256" key="1">
    <source>
        <dbReference type="ARBA" id="ARBA00006583"/>
    </source>
</evidence>
<protein>
    <recommendedName>
        <fullName evidence="8 9">Chromosomal replication initiator protein DnaA</fullName>
    </recommendedName>
</protein>
<accession>A0A660SMR6</accession>
<gene>
    <name evidence="8" type="primary">dnaA</name>
    <name evidence="14" type="ORF">DRP53_00410</name>
</gene>
<evidence type="ECO:0000259" key="12">
    <source>
        <dbReference type="SMART" id="SM00382"/>
    </source>
</evidence>
<dbReference type="Gene3D" id="3.30.300.180">
    <property type="match status" value="1"/>
</dbReference>
<evidence type="ECO:0000256" key="7">
    <source>
        <dbReference type="ARBA" id="ARBA00023125"/>
    </source>
</evidence>
<evidence type="ECO:0000256" key="6">
    <source>
        <dbReference type="ARBA" id="ARBA00023121"/>
    </source>
</evidence>
<dbReference type="SUPFAM" id="SSF52540">
    <property type="entry name" value="P-loop containing nucleoside triphosphate hydrolases"/>
    <property type="match status" value="1"/>
</dbReference>
<dbReference type="GO" id="GO:0006270">
    <property type="term" value="P:DNA replication initiation"/>
    <property type="evidence" value="ECO:0007669"/>
    <property type="project" value="UniProtKB-UniRule"/>
</dbReference>
<dbReference type="InterPro" id="IPR013317">
    <property type="entry name" value="DnaA_dom"/>
</dbReference>
<evidence type="ECO:0000256" key="10">
    <source>
        <dbReference type="RuleBase" id="RU000577"/>
    </source>
</evidence>
<comment type="function">
    <text evidence="8 10">Plays an essential role in the initiation and regulation of chromosomal replication. ATP-DnaA binds to the origin of replication (oriC) to initiate formation of the DNA replication initiation complex once per cell cycle. Binds the DnaA box (a 9 base pair repeat at the origin) and separates the double-stranded (ds)DNA. Forms a right-handed helical filament on oriC DNA; dsDNA binds to the exterior of the filament while single-stranded (ss)DNA is stabiized in the filament's interior. The ATP-DnaA-oriC complex binds and stabilizes one strand of the AT-rich DNA unwinding element (DUE), permitting loading of DNA polymerase. After initiation quickly degrades to an ADP-DnaA complex that is not apt for DNA replication. Binds acidic phospholipids.</text>
</comment>
<dbReference type="AlphaFoldDB" id="A0A660SMR6"/>
<dbReference type="GO" id="GO:0006275">
    <property type="term" value="P:regulation of DNA replication"/>
    <property type="evidence" value="ECO:0007669"/>
    <property type="project" value="UniProtKB-UniRule"/>
</dbReference>
<dbReference type="SMART" id="SM00382">
    <property type="entry name" value="AAA"/>
    <property type="match status" value="1"/>
</dbReference>
<evidence type="ECO:0000256" key="11">
    <source>
        <dbReference type="RuleBase" id="RU004227"/>
    </source>
</evidence>
<evidence type="ECO:0000256" key="9">
    <source>
        <dbReference type="NCBIfam" id="TIGR00362"/>
    </source>
</evidence>
<dbReference type="InterPro" id="IPR038454">
    <property type="entry name" value="DnaA_N_sf"/>
</dbReference>
<dbReference type="FunFam" id="1.10.8.60:FF:000003">
    <property type="entry name" value="Chromosomal replication initiator protein DnaA"/>
    <property type="match status" value="1"/>
</dbReference>
<dbReference type="NCBIfam" id="TIGR00362">
    <property type="entry name" value="DnaA"/>
    <property type="match status" value="1"/>
</dbReference>
<dbReference type="Pfam" id="PF08299">
    <property type="entry name" value="Bac_DnaA_C"/>
    <property type="match status" value="1"/>
</dbReference>
<dbReference type="InterPro" id="IPR024633">
    <property type="entry name" value="DnaA_N_dom"/>
</dbReference>
<evidence type="ECO:0000313" key="15">
    <source>
        <dbReference type="Proteomes" id="UP000268469"/>
    </source>
</evidence>
<sequence length="441" mass="49758">MREAAAAIWQKVLDRIRSRIPPESFRTWFATTKGLEMRDGTLLVEVPTAFHIDWIAKHYSEMLETIVRSTVEEEVHIAFKPLHKSGGVRPKKKVKPVIITHDGTKLQKRYTFENFVVGKSNQLAHAAALAVAEAPAEAYNPLFIYGGVGLGKTHLMQAIGNFIIASGSKAKVYYTPAENIFNELIHAIQTDTRMKFKKKYRSKDVLLIDDIQFLHGKESLQEEIFHTFNYLYDSGSQIVISSDRPPREIPTLEERLKSRFQGGLVVDIQAPDLETRIAILNRKAELEGAELPQSVAYYIANRVKSNIRELEGCLIRLLAVSSLSGREIDVDLAKEVLKDLIGDGRTVTKELILRKVAEHFSLSTEEIKSQSRVQELALARQIAMFLMRLLLGISLKEIGNFFGGKDHSTVIHACEKIDKLRRSDHDFDQKIQSIILGIKSG</sequence>
<dbReference type="Gene3D" id="1.10.1750.10">
    <property type="match status" value="1"/>
</dbReference>
<dbReference type="InterPro" id="IPR003593">
    <property type="entry name" value="AAA+_ATPase"/>
</dbReference>
<comment type="caution">
    <text evidence="8">Lacks conserved residue(s) required for the propagation of feature annotation.</text>
</comment>
<dbReference type="CDD" id="cd00009">
    <property type="entry name" value="AAA"/>
    <property type="match status" value="1"/>
</dbReference>
<evidence type="ECO:0000313" key="14">
    <source>
        <dbReference type="EMBL" id="RKX71782.1"/>
    </source>
</evidence>